<evidence type="ECO:0000256" key="2">
    <source>
        <dbReference type="ARBA" id="ARBA00023265"/>
    </source>
</evidence>
<dbReference type="PRINTS" id="PR00837">
    <property type="entry name" value="V5TPXLIKE"/>
</dbReference>
<dbReference type="InterPro" id="IPR018244">
    <property type="entry name" value="Allrgn_V5/Tpx1_CS"/>
</dbReference>
<dbReference type="FunFam" id="3.40.33.10:FF:000004">
    <property type="entry name" value="CAP, cysteine-rich secretory protein, antigen 5"/>
    <property type="match status" value="1"/>
</dbReference>
<keyword evidence="6" id="KW-1185">Reference proteome</keyword>
<comment type="caution">
    <text evidence="5">The sequence shown here is derived from an EMBL/GenBank/DDBJ whole genome shotgun (WGS) entry which is preliminary data.</text>
</comment>
<evidence type="ECO:0000313" key="6">
    <source>
        <dbReference type="Proteomes" id="UP000825729"/>
    </source>
</evidence>
<feature type="domain" description="SCP" evidence="4">
    <location>
        <begin position="41"/>
        <end position="173"/>
    </location>
</feature>
<evidence type="ECO:0000256" key="3">
    <source>
        <dbReference type="SAM" id="SignalP"/>
    </source>
</evidence>
<dbReference type="Proteomes" id="UP000825729">
    <property type="component" value="Unassembled WGS sequence"/>
</dbReference>
<dbReference type="Pfam" id="PF00188">
    <property type="entry name" value="CAP"/>
    <property type="match status" value="1"/>
</dbReference>
<dbReference type="PRINTS" id="PR00838">
    <property type="entry name" value="V5ALLERGEN"/>
</dbReference>
<sequence length="177" mass="19540">MATLKLSSSLSRVSLFLLCLLCTTAAAAAAAAAAPGSKSATMVAEFLKAHNRVRAEQGLPLLKWSSRLATFAKWYSNQRRNDCRLIHSAGDLGENLFWGKGKRWTPSQAVALWAAEKSDYDYKRNACIGNRECLHYTQLVWKWTTAVGCAKVICKSGDSFIACNYYPHGNIIGTRPY</sequence>
<gene>
    <name evidence="5" type="ORF">H6P81_014307</name>
</gene>
<comment type="function">
    <text evidence="1">Probably involved in the defense reaction of plants against pathogens.</text>
</comment>
<accession>A0AAV7EIN1</accession>
<reference evidence="5 6" key="1">
    <citation type="submission" date="2021-07" db="EMBL/GenBank/DDBJ databases">
        <title>The Aristolochia fimbriata genome: insights into angiosperm evolution, floral development and chemical biosynthesis.</title>
        <authorList>
            <person name="Jiao Y."/>
        </authorList>
    </citation>
    <scope>NUCLEOTIDE SEQUENCE [LARGE SCALE GENOMIC DNA]</scope>
    <source>
        <strain evidence="5">IBCAS-2021</strain>
        <tissue evidence="5">Leaf</tissue>
    </source>
</reference>
<name>A0AAV7EIN1_ARIFI</name>
<evidence type="ECO:0000259" key="4">
    <source>
        <dbReference type="SMART" id="SM00198"/>
    </source>
</evidence>
<dbReference type="AlphaFoldDB" id="A0AAV7EIN1"/>
<dbReference type="Gene3D" id="3.40.33.10">
    <property type="entry name" value="CAP"/>
    <property type="match status" value="1"/>
</dbReference>
<protein>
    <recommendedName>
        <fullName evidence="4">SCP domain-containing protein</fullName>
    </recommendedName>
</protein>
<dbReference type="SMART" id="SM00198">
    <property type="entry name" value="SCP"/>
    <property type="match status" value="1"/>
</dbReference>
<dbReference type="InterPro" id="IPR002413">
    <property type="entry name" value="V5_allergen-like"/>
</dbReference>
<feature type="chain" id="PRO_5043417460" description="SCP domain-containing protein" evidence="3">
    <location>
        <begin position="30"/>
        <end position="177"/>
    </location>
</feature>
<dbReference type="GO" id="GO:0005576">
    <property type="term" value="C:extracellular region"/>
    <property type="evidence" value="ECO:0007669"/>
    <property type="project" value="InterPro"/>
</dbReference>
<evidence type="ECO:0000256" key="1">
    <source>
        <dbReference type="ARBA" id="ARBA00003143"/>
    </source>
</evidence>
<organism evidence="5 6">
    <name type="scientific">Aristolochia fimbriata</name>
    <name type="common">White veined hardy Dutchman's pipe vine</name>
    <dbReference type="NCBI Taxonomy" id="158543"/>
    <lineage>
        <taxon>Eukaryota</taxon>
        <taxon>Viridiplantae</taxon>
        <taxon>Streptophyta</taxon>
        <taxon>Embryophyta</taxon>
        <taxon>Tracheophyta</taxon>
        <taxon>Spermatophyta</taxon>
        <taxon>Magnoliopsida</taxon>
        <taxon>Magnoliidae</taxon>
        <taxon>Piperales</taxon>
        <taxon>Aristolochiaceae</taxon>
        <taxon>Aristolochia</taxon>
    </lineage>
</organism>
<dbReference type="InterPro" id="IPR001283">
    <property type="entry name" value="CRISP-related"/>
</dbReference>
<keyword evidence="3" id="KW-0732">Signal</keyword>
<dbReference type="PANTHER" id="PTHR10334">
    <property type="entry name" value="CYSTEINE-RICH SECRETORY PROTEIN-RELATED"/>
    <property type="match status" value="1"/>
</dbReference>
<proteinExistence type="predicted"/>
<dbReference type="SUPFAM" id="SSF55797">
    <property type="entry name" value="PR-1-like"/>
    <property type="match status" value="1"/>
</dbReference>
<keyword evidence="2" id="KW-0611">Plant defense</keyword>
<dbReference type="CDD" id="cd05381">
    <property type="entry name" value="CAP_PR-1"/>
    <property type="match status" value="1"/>
</dbReference>
<feature type="signal peptide" evidence="3">
    <location>
        <begin position="1"/>
        <end position="29"/>
    </location>
</feature>
<dbReference type="InterPro" id="IPR014044">
    <property type="entry name" value="CAP_dom"/>
</dbReference>
<dbReference type="InterPro" id="IPR035940">
    <property type="entry name" value="CAP_sf"/>
</dbReference>
<dbReference type="EMBL" id="JAINDJ010000005">
    <property type="protein sequence ID" value="KAG9448179.1"/>
    <property type="molecule type" value="Genomic_DNA"/>
</dbReference>
<keyword evidence="2" id="KW-0568">Pathogenesis-related protein</keyword>
<dbReference type="PROSITE" id="PS01010">
    <property type="entry name" value="CRISP_2"/>
    <property type="match status" value="1"/>
</dbReference>
<evidence type="ECO:0000313" key="5">
    <source>
        <dbReference type="EMBL" id="KAG9448179.1"/>
    </source>
</evidence>